<comment type="caution">
    <text evidence="1">The sequence shown here is derived from an EMBL/GenBank/DDBJ whole genome shotgun (WGS) entry which is preliminary data.</text>
</comment>
<name>A0ACC3ZBN1_COLTU</name>
<accession>A0ACC3ZBN1</accession>
<dbReference type="Proteomes" id="UP000805649">
    <property type="component" value="Unassembled WGS sequence"/>
</dbReference>
<gene>
    <name evidence="1" type="ORF">CTRU02_204247</name>
</gene>
<proteinExistence type="predicted"/>
<reference evidence="1 2" key="1">
    <citation type="journal article" date="2020" name="Phytopathology">
        <title>Genome Sequence Resources of Colletotrichum truncatum, C. plurivorum, C. musicola, and C. sojae: Four Species Pathogenic to Soybean (Glycine max).</title>
        <authorList>
            <person name="Rogerio F."/>
            <person name="Boufleur T.R."/>
            <person name="Ciampi-Guillardi M."/>
            <person name="Sukno S.A."/>
            <person name="Thon M.R."/>
            <person name="Massola Junior N.S."/>
            <person name="Baroncelli R."/>
        </authorList>
    </citation>
    <scope>NUCLEOTIDE SEQUENCE [LARGE SCALE GENOMIC DNA]</scope>
    <source>
        <strain evidence="1 2">CMES1059</strain>
    </source>
</reference>
<dbReference type="EMBL" id="VUJX02000002">
    <property type="protein sequence ID" value="KAL0941484.1"/>
    <property type="molecule type" value="Genomic_DNA"/>
</dbReference>
<evidence type="ECO:0000313" key="2">
    <source>
        <dbReference type="Proteomes" id="UP000805649"/>
    </source>
</evidence>
<protein>
    <submittedName>
        <fullName evidence="1">Protein RTA1-like protein 1</fullName>
    </submittedName>
</protein>
<keyword evidence="2" id="KW-1185">Reference proteome</keyword>
<sequence length="265" mass="29453">MEEFEFYHYSPSLTAAIIFTVLFALSAAAHLYQSFRLKAWFFIAFFLGCAFEVIGCIGRIISARQSTEWTLPPFMLQSIFLLLGPTLMAASIYMTLGRFITCLDANMYSLVDAGMISKGFVIADIISILAQSTGGGILAADKSLNGHKLGEAIIIAGLAIQIYFFAFFITLLHVFYSAVVAKPTKKALSLRFSWRRYIQALYVASSLIFVRSIFRIAEYAQGSDGELQSREIYIYVLDITLILLTTAIFNILHPGQLVLASKVEV</sequence>
<evidence type="ECO:0000313" key="1">
    <source>
        <dbReference type="EMBL" id="KAL0941484.1"/>
    </source>
</evidence>
<organism evidence="1 2">
    <name type="scientific">Colletotrichum truncatum</name>
    <name type="common">Anthracnose fungus</name>
    <name type="synonym">Colletotrichum capsici</name>
    <dbReference type="NCBI Taxonomy" id="5467"/>
    <lineage>
        <taxon>Eukaryota</taxon>
        <taxon>Fungi</taxon>
        <taxon>Dikarya</taxon>
        <taxon>Ascomycota</taxon>
        <taxon>Pezizomycotina</taxon>
        <taxon>Sordariomycetes</taxon>
        <taxon>Hypocreomycetidae</taxon>
        <taxon>Glomerellales</taxon>
        <taxon>Glomerellaceae</taxon>
        <taxon>Colletotrichum</taxon>
        <taxon>Colletotrichum truncatum species complex</taxon>
    </lineage>
</organism>